<dbReference type="Proteomes" id="UP000006637">
    <property type="component" value="Chromosome"/>
</dbReference>
<dbReference type="InterPro" id="IPR039331">
    <property type="entry name" value="PAPs-like"/>
</dbReference>
<gene>
    <name evidence="3" type="ordered locus">Rxyl_0447</name>
</gene>
<dbReference type="InterPro" id="IPR029052">
    <property type="entry name" value="Metallo-depent_PP-like"/>
</dbReference>
<sequence length="299" mass="33019">MNDVLGLRLLKYAACLLLACCGALVVAVPVLGQTSAVTMVGAGDIADCKGTGERQTARLVARISGTVFTVGDNVQGRGRWSEFTDCYAPTWGRFKNRTRPAAGNHEYYTSGARPYYRYFGSRAGRPGLGYYSYDRGSWHVVVLNSNCGHVRCGAGSRQLEWLKRDLAANRSRCTMAIFHHPLFTSSRSADTKEVRPFWKVLYNNRAELILNGHAHSYERFAPQTPFGRRAPERGIRQFVVGTGGTPPLNPFGARPANSQVRNDKTFGVLRLTLRPGGYSWRFVPVAGKTFTDSGRGVCR</sequence>
<evidence type="ECO:0000313" key="3">
    <source>
        <dbReference type="EMBL" id="ABG03421.1"/>
    </source>
</evidence>
<dbReference type="EC" id="3.1.3.1" evidence="3"/>
<evidence type="ECO:0000256" key="1">
    <source>
        <dbReference type="ARBA" id="ARBA00022729"/>
    </source>
</evidence>
<keyword evidence="3" id="KW-0378">Hydrolase</keyword>
<dbReference type="KEGG" id="rxy:Rxyl_0447"/>
<evidence type="ECO:0000313" key="4">
    <source>
        <dbReference type="Proteomes" id="UP000006637"/>
    </source>
</evidence>
<dbReference type="PANTHER" id="PTHR22953:SF153">
    <property type="entry name" value="PURPLE ACID PHOSPHATASE"/>
    <property type="match status" value="1"/>
</dbReference>
<dbReference type="PANTHER" id="PTHR22953">
    <property type="entry name" value="ACID PHOSPHATASE RELATED"/>
    <property type="match status" value="1"/>
</dbReference>
<dbReference type="OrthoDB" id="9804511at2"/>
<dbReference type="EMBL" id="CP000386">
    <property type="protein sequence ID" value="ABG03421.1"/>
    <property type="molecule type" value="Genomic_DNA"/>
</dbReference>
<dbReference type="HOGENOM" id="CLU_039596_0_0_11"/>
<dbReference type="Gene3D" id="3.60.21.10">
    <property type="match status" value="1"/>
</dbReference>
<name>Q1AYV7_RUBXD</name>
<accession>Q1AYV7</accession>
<keyword evidence="4" id="KW-1185">Reference proteome</keyword>
<proteinExistence type="predicted"/>
<dbReference type="PhylomeDB" id="Q1AYV7"/>
<dbReference type="InterPro" id="IPR004843">
    <property type="entry name" value="Calcineurin-like_PHP"/>
</dbReference>
<dbReference type="GO" id="GO:0004035">
    <property type="term" value="F:alkaline phosphatase activity"/>
    <property type="evidence" value="ECO:0007669"/>
    <property type="project" value="UniProtKB-EC"/>
</dbReference>
<evidence type="ECO:0000259" key="2">
    <source>
        <dbReference type="Pfam" id="PF00149"/>
    </source>
</evidence>
<dbReference type="GO" id="GO:0003993">
    <property type="term" value="F:acid phosphatase activity"/>
    <property type="evidence" value="ECO:0007669"/>
    <property type="project" value="InterPro"/>
</dbReference>
<organism evidence="3 4">
    <name type="scientific">Rubrobacter xylanophilus (strain DSM 9941 / JCM 11954 / NBRC 16129 / PRD-1)</name>
    <dbReference type="NCBI Taxonomy" id="266117"/>
    <lineage>
        <taxon>Bacteria</taxon>
        <taxon>Bacillati</taxon>
        <taxon>Actinomycetota</taxon>
        <taxon>Rubrobacteria</taxon>
        <taxon>Rubrobacterales</taxon>
        <taxon>Rubrobacteraceae</taxon>
        <taxon>Rubrobacter</taxon>
    </lineage>
</organism>
<reference evidence="3 4" key="1">
    <citation type="submission" date="2006-06" db="EMBL/GenBank/DDBJ databases">
        <title>Complete sequence of Rubrobacter xylanophilus DSM 9941.</title>
        <authorList>
            <consortium name="US DOE Joint Genome Institute"/>
            <person name="Copeland A."/>
            <person name="Lucas S."/>
            <person name="Lapidus A."/>
            <person name="Barry K."/>
            <person name="Detter J.C."/>
            <person name="Glavina del Rio T."/>
            <person name="Hammon N."/>
            <person name="Israni S."/>
            <person name="Dalin E."/>
            <person name="Tice H."/>
            <person name="Pitluck S."/>
            <person name="Munk A.C."/>
            <person name="Brettin T."/>
            <person name="Bruce D."/>
            <person name="Han C."/>
            <person name="Tapia R."/>
            <person name="Gilna P."/>
            <person name="Schmutz J."/>
            <person name="Larimer F."/>
            <person name="Land M."/>
            <person name="Hauser L."/>
            <person name="Kyrpides N."/>
            <person name="Lykidis A."/>
            <person name="da Costa M.S."/>
            <person name="Rainey F.A."/>
            <person name="Empadinhas N."/>
            <person name="Jolivet E."/>
            <person name="Battista J.R."/>
            <person name="Richardson P."/>
        </authorList>
    </citation>
    <scope>NUCLEOTIDE SEQUENCE [LARGE SCALE GENOMIC DNA]</scope>
    <source>
        <strain evidence="4">DSM 9941 / NBRC 16129 / PRD-1</strain>
    </source>
</reference>
<dbReference type="SUPFAM" id="SSF56300">
    <property type="entry name" value="Metallo-dependent phosphatases"/>
    <property type="match status" value="1"/>
</dbReference>
<protein>
    <submittedName>
        <fullName evidence="3">Alkaline phosphatase</fullName>
        <ecNumber evidence="3">3.1.3.1</ecNumber>
    </submittedName>
</protein>
<dbReference type="AlphaFoldDB" id="Q1AYV7"/>
<keyword evidence="1" id="KW-0732">Signal</keyword>
<dbReference type="STRING" id="266117.Rxyl_0447"/>
<dbReference type="eggNOG" id="COG1409">
    <property type="taxonomic scope" value="Bacteria"/>
</dbReference>
<dbReference type="Pfam" id="PF00149">
    <property type="entry name" value="Metallophos"/>
    <property type="match status" value="1"/>
</dbReference>
<feature type="domain" description="Calcineurin-like phosphoesterase" evidence="2">
    <location>
        <begin position="66"/>
        <end position="217"/>
    </location>
</feature>